<sequence length="148" mass="16420">MTARSQAAQLEAAERLDRALNAIRRARGLTWREFAAEAAKGGYRLSYETLRSARKGESVPRDLTASAIEYIAGWAPGSLEDVMAGKEPTSVNARRFPGERPKYDDPALQAVWDIELLDEDERRAAITAIRIIRENKGQAGQSDQRAYG</sequence>
<dbReference type="AlphaFoldDB" id="A0A9W6RXF7"/>
<proteinExistence type="predicted"/>
<dbReference type="Proteomes" id="UP001165135">
    <property type="component" value="Unassembled WGS sequence"/>
</dbReference>
<reference evidence="1" key="1">
    <citation type="submission" date="2023-03" db="EMBL/GenBank/DDBJ databases">
        <title>Actinoallomurus iriomotensis NBRC 103681.</title>
        <authorList>
            <person name="Ichikawa N."/>
            <person name="Sato H."/>
            <person name="Tonouchi N."/>
        </authorList>
    </citation>
    <scope>NUCLEOTIDE SEQUENCE</scope>
    <source>
        <strain evidence="1">NBRC 103681</strain>
    </source>
</reference>
<accession>A0A9W6RXF7</accession>
<dbReference type="EMBL" id="BSTJ01000023">
    <property type="protein sequence ID" value="GLY81887.1"/>
    <property type="molecule type" value="Genomic_DNA"/>
</dbReference>
<evidence type="ECO:0000313" key="2">
    <source>
        <dbReference type="Proteomes" id="UP001165135"/>
    </source>
</evidence>
<organism evidence="1 2">
    <name type="scientific">Actinoallomurus iriomotensis</name>
    <dbReference type="NCBI Taxonomy" id="478107"/>
    <lineage>
        <taxon>Bacteria</taxon>
        <taxon>Bacillati</taxon>
        <taxon>Actinomycetota</taxon>
        <taxon>Actinomycetes</taxon>
        <taxon>Streptosporangiales</taxon>
        <taxon>Thermomonosporaceae</taxon>
        <taxon>Actinoallomurus</taxon>
    </lineage>
</organism>
<name>A0A9W6RXF7_9ACTN</name>
<gene>
    <name evidence="1" type="ORF">Airi01_101540</name>
</gene>
<protein>
    <submittedName>
        <fullName evidence="1">Uncharacterized protein</fullName>
    </submittedName>
</protein>
<comment type="caution">
    <text evidence="1">The sequence shown here is derived from an EMBL/GenBank/DDBJ whole genome shotgun (WGS) entry which is preliminary data.</text>
</comment>
<dbReference type="RefSeq" id="WP_285636949.1">
    <property type="nucleotide sequence ID" value="NZ_BSTJ01000023.1"/>
</dbReference>
<evidence type="ECO:0000313" key="1">
    <source>
        <dbReference type="EMBL" id="GLY81887.1"/>
    </source>
</evidence>